<reference evidence="9 10" key="1">
    <citation type="submission" date="2019-02" db="EMBL/GenBank/DDBJ databases">
        <title>Draft genome sequence of Amycolatopsis sp. 8-3EHSu isolated from roots of Suaeda maritima.</title>
        <authorList>
            <person name="Duangmal K."/>
            <person name="Chantavorakit T."/>
        </authorList>
    </citation>
    <scope>NUCLEOTIDE SEQUENCE [LARGE SCALE GENOMIC DNA]</scope>
    <source>
        <strain evidence="9 10">8-3EHSu</strain>
    </source>
</reference>
<comment type="similarity">
    <text evidence="1">Belongs to the tannase family.</text>
</comment>
<dbReference type="PANTHER" id="PTHR33938">
    <property type="entry name" value="FERULOYL ESTERASE B-RELATED"/>
    <property type="match status" value="1"/>
</dbReference>
<evidence type="ECO:0000313" key="9">
    <source>
        <dbReference type="EMBL" id="RZQ65432.1"/>
    </source>
</evidence>
<evidence type="ECO:0000256" key="6">
    <source>
        <dbReference type="ARBA" id="ARBA00022837"/>
    </source>
</evidence>
<keyword evidence="7" id="KW-1015">Disulfide bond</keyword>
<evidence type="ECO:0000256" key="5">
    <source>
        <dbReference type="ARBA" id="ARBA00022801"/>
    </source>
</evidence>
<dbReference type="Pfam" id="PF07519">
    <property type="entry name" value="Tannase"/>
    <property type="match status" value="1"/>
</dbReference>
<proteinExistence type="inferred from homology"/>
<dbReference type="Gene3D" id="3.40.50.1820">
    <property type="entry name" value="alpha/beta hydrolase"/>
    <property type="match status" value="1"/>
</dbReference>
<name>A0A4Q7JE94_9PSEU</name>
<organism evidence="9 10">
    <name type="scientific">Amycolatopsis suaedae</name>
    <dbReference type="NCBI Taxonomy" id="2510978"/>
    <lineage>
        <taxon>Bacteria</taxon>
        <taxon>Bacillati</taxon>
        <taxon>Actinomycetota</taxon>
        <taxon>Actinomycetes</taxon>
        <taxon>Pseudonocardiales</taxon>
        <taxon>Pseudonocardiaceae</taxon>
        <taxon>Amycolatopsis</taxon>
    </lineage>
</organism>
<evidence type="ECO:0000256" key="7">
    <source>
        <dbReference type="ARBA" id="ARBA00023157"/>
    </source>
</evidence>
<dbReference type="OrthoDB" id="176867at2"/>
<gene>
    <name evidence="9" type="ORF">EWH70_03525</name>
</gene>
<dbReference type="GO" id="GO:0052689">
    <property type="term" value="F:carboxylic ester hydrolase activity"/>
    <property type="evidence" value="ECO:0007669"/>
    <property type="project" value="UniProtKB-KW"/>
</dbReference>
<sequence length="509" mass="55167">MTILIGCAALLSPVAPAVAESGALRPVRTCADLERTFDVPHARTTVTSATEVSTGPAHCEVRGVIEPAVRFTLRLPLDTFFGRYLQYGCGGLCGTVPNTPFPDCGPKAGDVAVAATDDGHVGEGGELAFTDGRWARDNQAARDDYFFRAPHVLSKAAKRIIAEFYGAPPRTSYFSGCSNGGREALILAQRYPDDFDGIIAGAPALHFSSLAGVYQTWLHRTNHRADGTPIIGVDKLPVLHSAVVSACDGLDGRVDQQIDDPRKCTFDPASIQCPDGDGKTCLTADQVAVARELYRGPVDSHGRRLYPGSQTRGSELAWAEWGVADPAIGSSVAGLLADNALRHVSFPIGRPHSSLADFRLDTRDFSRLAAEGVKANAMNTDLSGFRRSGGKLIIWHGWDDQAIPAAGTLDYYQRLWERSGGLRATQQWARLFMVPTMAHCSGGYQLQRFDPFRELVSWVERGTAPERIVATGKRSEPVFPYPRQSDGRPRDVVRWVGEGLYHRPGPVAP</sequence>
<keyword evidence="3" id="KW-0479">Metal-binding</keyword>
<evidence type="ECO:0000256" key="8">
    <source>
        <dbReference type="SAM" id="SignalP"/>
    </source>
</evidence>
<evidence type="ECO:0000256" key="4">
    <source>
        <dbReference type="ARBA" id="ARBA00022729"/>
    </source>
</evidence>
<keyword evidence="2" id="KW-0719">Serine esterase</keyword>
<dbReference type="InterPro" id="IPR029058">
    <property type="entry name" value="AB_hydrolase_fold"/>
</dbReference>
<evidence type="ECO:0000256" key="3">
    <source>
        <dbReference type="ARBA" id="ARBA00022723"/>
    </source>
</evidence>
<keyword evidence="5 9" id="KW-0378">Hydrolase</keyword>
<dbReference type="AlphaFoldDB" id="A0A4Q7JE94"/>
<keyword evidence="4 8" id="KW-0732">Signal</keyword>
<dbReference type="GO" id="GO:0046872">
    <property type="term" value="F:metal ion binding"/>
    <property type="evidence" value="ECO:0007669"/>
    <property type="project" value="UniProtKB-KW"/>
</dbReference>
<dbReference type="PANTHER" id="PTHR33938:SF15">
    <property type="entry name" value="FERULOYL ESTERASE B-RELATED"/>
    <property type="match status" value="1"/>
</dbReference>
<dbReference type="Proteomes" id="UP000292003">
    <property type="component" value="Unassembled WGS sequence"/>
</dbReference>
<keyword evidence="10" id="KW-1185">Reference proteome</keyword>
<evidence type="ECO:0000313" key="10">
    <source>
        <dbReference type="Proteomes" id="UP000292003"/>
    </source>
</evidence>
<accession>A0A4Q7JE94</accession>
<feature type="chain" id="PRO_5020558993" evidence="8">
    <location>
        <begin position="20"/>
        <end position="509"/>
    </location>
</feature>
<dbReference type="InterPro" id="IPR011118">
    <property type="entry name" value="Tannase/feruloyl_esterase"/>
</dbReference>
<dbReference type="SUPFAM" id="SSF53474">
    <property type="entry name" value="alpha/beta-Hydrolases"/>
    <property type="match status" value="1"/>
</dbReference>
<evidence type="ECO:0000256" key="2">
    <source>
        <dbReference type="ARBA" id="ARBA00022487"/>
    </source>
</evidence>
<dbReference type="EMBL" id="SFCC01000002">
    <property type="protein sequence ID" value="RZQ65432.1"/>
    <property type="molecule type" value="Genomic_DNA"/>
</dbReference>
<evidence type="ECO:0000256" key="1">
    <source>
        <dbReference type="ARBA" id="ARBA00006249"/>
    </source>
</evidence>
<protein>
    <submittedName>
        <fullName evidence="9">Tannase/feruloyl esterase family alpha/beta hydrolase</fullName>
    </submittedName>
</protein>
<keyword evidence="6" id="KW-0106">Calcium</keyword>
<feature type="signal peptide" evidence="8">
    <location>
        <begin position="1"/>
        <end position="19"/>
    </location>
</feature>
<comment type="caution">
    <text evidence="9">The sequence shown here is derived from an EMBL/GenBank/DDBJ whole genome shotgun (WGS) entry which is preliminary data.</text>
</comment>